<accession>A0A1D3JBJ3</accession>
<dbReference type="InterPro" id="IPR008780">
    <property type="entry name" value="Plasmodium_Vir"/>
</dbReference>
<gene>
    <name evidence="1" type="primary">PocGH01_00075700</name>
    <name evidence="1" type="ORF">POCGH01_00075700</name>
</gene>
<name>A0A1D3JBJ3_PLAOA</name>
<dbReference type="EMBL" id="FLRI01000006">
    <property type="protein sequence ID" value="SBT82950.1"/>
    <property type="molecule type" value="Genomic_DNA"/>
</dbReference>
<dbReference type="VEuPathDB" id="PlasmoDB:PocGH01_00075700"/>
<dbReference type="Pfam" id="PF05795">
    <property type="entry name" value="Plasmodium_Vir"/>
    <property type="match status" value="1"/>
</dbReference>
<reference evidence="1 2" key="1">
    <citation type="submission" date="2016-06" db="EMBL/GenBank/DDBJ databases">
        <authorList>
            <consortium name="Pathogen Informatics"/>
        </authorList>
    </citation>
    <scope>NUCLEOTIDE SEQUENCE [LARGE SCALE GENOMIC DNA]</scope>
    <source>
        <strain evidence="1">PocGH01</strain>
    </source>
</reference>
<evidence type="ECO:0000313" key="1">
    <source>
        <dbReference type="EMBL" id="SBT82950.1"/>
    </source>
</evidence>
<evidence type="ECO:0000313" key="2">
    <source>
        <dbReference type="Proteomes" id="UP000242942"/>
    </source>
</evidence>
<keyword evidence="2" id="KW-1185">Reference proteome</keyword>
<protein>
    <submittedName>
        <fullName evidence="1">PIR protein</fullName>
    </submittedName>
</protein>
<dbReference type="Proteomes" id="UP000242942">
    <property type="component" value="Unassembled WGS sequence"/>
</dbReference>
<dbReference type="AlphaFoldDB" id="A0A1D3JBJ3"/>
<sequence length="327" mass="38786">MGNITLINYLNSKNNITGKFDVCVAFSSITSIDNNIYEINILFVYLNSLTLIPNAIPLEIETIYNAAALNDRYREKLNSLKNDRKTQNINGFLEFTNQYLNIEVNEYKICEAVILFLRHLKEESAYTTFHDNRCKYLYYWLYTHVLNKKQSIENTLKPHKELHRIYNEYHDSSNTFDKYINEMNEHTFYKLVKLTDMYNGFKKFHEGITPPAPKENCISDVANLYTEYLDDCKKGYDDDFCDELKNFRKKHNFIIQEVLLCKGEQYLLPPVERFDTFTAFGPWIRQLVFKNKNVLDNINEDINDSLQIYERENDYSKTRGYNIAYSS</sequence>
<dbReference type="VEuPathDB" id="PlasmoDB:POWCR01_000148600"/>
<dbReference type="OrthoDB" id="387017at2759"/>
<proteinExistence type="predicted"/>
<organism evidence="1 2">
    <name type="scientific">Plasmodium ovale</name>
    <name type="common">malaria parasite P. ovale</name>
    <dbReference type="NCBI Taxonomy" id="36330"/>
    <lineage>
        <taxon>Eukaryota</taxon>
        <taxon>Sar</taxon>
        <taxon>Alveolata</taxon>
        <taxon>Apicomplexa</taxon>
        <taxon>Aconoidasida</taxon>
        <taxon>Haemosporida</taxon>
        <taxon>Plasmodiidae</taxon>
        <taxon>Plasmodium</taxon>
        <taxon>Plasmodium (Plasmodium)</taxon>
    </lineage>
</organism>